<gene>
    <name evidence="1" type="ORF">AVDCRST_MAG54-3695</name>
</gene>
<sequence length="239" mass="24780">MPELAAVLWDMDGTLVDTEGLWSVTIGELAERHGGELSAATREDLTGSSLDRTVRAVRAEVGLDPDDPQGVAADGRWLTDRTAEVFGRGVPWRPGARAALAAVRAAGLPTALVTSTYRELTEVALDTIGRGFFDVTVCGDEVSATKPDPAPYRRAAELLGVDPHACVAVEDSPTGTRSAVAAGATVLVVPAEVAVAAGERRVRRSSLVGLTVADLRAALAGETPDGVAVADHRTRAGAH</sequence>
<dbReference type="PANTHER" id="PTHR43481">
    <property type="entry name" value="FRUCTOSE-1-PHOSPHATE PHOSPHATASE"/>
    <property type="match status" value="1"/>
</dbReference>
<accession>A0A6J4JM69</accession>
<dbReference type="AlphaFoldDB" id="A0A6J4JM69"/>
<reference evidence="1" key="1">
    <citation type="submission" date="2020-02" db="EMBL/GenBank/DDBJ databases">
        <authorList>
            <person name="Meier V. D."/>
        </authorList>
    </citation>
    <scope>NUCLEOTIDE SEQUENCE</scope>
    <source>
        <strain evidence="1">AVDCRST_MAG54</strain>
    </source>
</reference>
<keyword evidence="1" id="KW-0378">Hydrolase</keyword>
<dbReference type="Gene3D" id="3.40.50.1000">
    <property type="entry name" value="HAD superfamily/HAD-like"/>
    <property type="match status" value="1"/>
</dbReference>
<proteinExistence type="predicted"/>
<dbReference type="NCBIfam" id="TIGR01509">
    <property type="entry name" value="HAD-SF-IA-v3"/>
    <property type="match status" value="1"/>
</dbReference>
<dbReference type="GO" id="GO:0050308">
    <property type="term" value="F:sugar-phosphatase activity"/>
    <property type="evidence" value="ECO:0007669"/>
    <property type="project" value="TreeGrafter"/>
</dbReference>
<dbReference type="Gene3D" id="1.10.150.240">
    <property type="entry name" value="Putative phosphatase, domain 2"/>
    <property type="match status" value="1"/>
</dbReference>
<dbReference type="PANTHER" id="PTHR43481:SF4">
    <property type="entry name" value="GLYCEROL-1-PHOSPHATE PHOSPHOHYDROLASE 1-RELATED"/>
    <property type="match status" value="1"/>
</dbReference>
<dbReference type="SUPFAM" id="SSF56784">
    <property type="entry name" value="HAD-like"/>
    <property type="match status" value="1"/>
</dbReference>
<name>A0A6J4JM69_9PSEU</name>
<dbReference type="SFLD" id="SFLDS00003">
    <property type="entry name" value="Haloacid_Dehalogenase"/>
    <property type="match status" value="1"/>
</dbReference>
<dbReference type="InterPro" id="IPR023198">
    <property type="entry name" value="PGP-like_dom2"/>
</dbReference>
<dbReference type="SFLD" id="SFLDG01129">
    <property type="entry name" value="C1.5:_HAD__Beta-PGM__Phosphata"/>
    <property type="match status" value="1"/>
</dbReference>
<organism evidence="1">
    <name type="scientific">uncultured Actinomycetospora sp</name>
    <dbReference type="NCBI Taxonomy" id="1135996"/>
    <lineage>
        <taxon>Bacteria</taxon>
        <taxon>Bacillati</taxon>
        <taxon>Actinomycetota</taxon>
        <taxon>Actinomycetes</taxon>
        <taxon>Pseudonocardiales</taxon>
        <taxon>Pseudonocardiaceae</taxon>
        <taxon>Actinomycetospora</taxon>
        <taxon>environmental samples</taxon>
    </lineage>
</organism>
<protein>
    <submittedName>
        <fullName evidence="1">HAD family hydrolase</fullName>
    </submittedName>
</protein>
<dbReference type="PRINTS" id="PR00413">
    <property type="entry name" value="HADHALOGNASE"/>
</dbReference>
<evidence type="ECO:0000313" key="1">
    <source>
        <dbReference type="EMBL" id="CAA9282121.1"/>
    </source>
</evidence>
<dbReference type="InterPro" id="IPR006439">
    <property type="entry name" value="HAD-SF_hydro_IA"/>
</dbReference>
<dbReference type="CDD" id="cd07505">
    <property type="entry name" value="HAD_BPGM-like"/>
    <property type="match status" value="1"/>
</dbReference>
<dbReference type="EMBL" id="CADCTH010000469">
    <property type="protein sequence ID" value="CAA9282121.1"/>
    <property type="molecule type" value="Genomic_DNA"/>
</dbReference>
<dbReference type="Pfam" id="PF00702">
    <property type="entry name" value="Hydrolase"/>
    <property type="match status" value="1"/>
</dbReference>
<dbReference type="InterPro" id="IPR051806">
    <property type="entry name" value="HAD-like_SPP"/>
</dbReference>
<dbReference type="InterPro" id="IPR023214">
    <property type="entry name" value="HAD_sf"/>
</dbReference>
<dbReference type="InterPro" id="IPR036412">
    <property type="entry name" value="HAD-like_sf"/>
</dbReference>